<keyword evidence="3" id="KW-0812">Transmembrane</keyword>
<keyword evidence="6" id="KW-1185">Reference proteome</keyword>
<dbReference type="InterPro" id="IPR043504">
    <property type="entry name" value="Peptidase_S1_PA_chymotrypsin"/>
</dbReference>
<dbReference type="FunFam" id="2.40.10.10:FF:000157">
    <property type="entry name" value="GH18608p"/>
    <property type="match status" value="1"/>
</dbReference>
<dbReference type="InterPro" id="IPR009003">
    <property type="entry name" value="Peptidase_S1_PA"/>
</dbReference>
<dbReference type="OrthoDB" id="6339452at2759"/>
<evidence type="ECO:0000313" key="6">
    <source>
        <dbReference type="Proteomes" id="UP000494163"/>
    </source>
</evidence>
<dbReference type="PANTHER" id="PTHR24258:SF136">
    <property type="entry name" value="GH06673P-RELATED"/>
    <property type="match status" value="1"/>
</dbReference>
<dbReference type="SUPFAM" id="SSF50494">
    <property type="entry name" value="Trypsin-like serine proteases"/>
    <property type="match status" value="1"/>
</dbReference>
<feature type="transmembrane region" description="Helical" evidence="3">
    <location>
        <begin position="24"/>
        <end position="48"/>
    </location>
</feature>
<dbReference type="Proteomes" id="UP000494163">
    <property type="component" value="Chromosome 3R"/>
</dbReference>
<dbReference type="PROSITE" id="PS00135">
    <property type="entry name" value="TRYPSIN_SER"/>
    <property type="match status" value="1"/>
</dbReference>
<evidence type="ECO:0000256" key="2">
    <source>
        <dbReference type="RuleBase" id="RU363034"/>
    </source>
</evidence>
<dbReference type="GO" id="GO:0006508">
    <property type="term" value="P:proteolysis"/>
    <property type="evidence" value="ECO:0007669"/>
    <property type="project" value="UniProtKB-KW"/>
</dbReference>
<dbReference type="SMART" id="SM00020">
    <property type="entry name" value="Tryp_SPc"/>
    <property type="match status" value="1"/>
</dbReference>
<keyword evidence="2" id="KW-0378">Hydrolase</keyword>
<evidence type="ECO:0000313" key="5">
    <source>
        <dbReference type="EMBL" id="ALC46204.1"/>
    </source>
</evidence>
<dbReference type="SMR" id="A0A0M4EE40"/>
<dbReference type="PROSITE" id="PS50240">
    <property type="entry name" value="TRYPSIN_DOM"/>
    <property type="match status" value="1"/>
</dbReference>
<evidence type="ECO:0000259" key="4">
    <source>
        <dbReference type="PROSITE" id="PS50240"/>
    </source>
</evidence>
<dbReference type="InterPro" id="IPR033116">
    <property type="entry name" value="TRYPSIN_SER"/>
</dbReference>
<feature type="non-terminal residue" evidence="5">
    <location>
        <position position="230"/>
    </location>
</feature>
<keyword evidence="3" id="KW-1133">Transmembrane helix</keyword>
<evidence type="ECO:0000256" key="3">
    <source>
        <dbReference type="SAM" id="Phobius"/>
    </source>
</evidence>
<dbReference type="InterPro" id="IPR018114">
    <property type="entry name" value="TRYPSIN_HIS"/>
</dbReference>
<reference evidence="5 6" key="1">
    <citation type="submission" date="2015-08" db="EMBL/GenBank/DDBJ databases">
        <title>Ancestral chromatin configuration constrains chromatin evolution on differentiating sex chromosomes in Drosophila.</title>
        <authorList>
            <person name="Zhou Q."/>
            <person name="Bachtrog D."/>
        </authorList>
    </citation>
    <scope>NUCLEOTIDE SEQUENCE [LARGE SCALE GENOMIC DNA]</scope>
    <source>
        <tissue evidence="5">Whole larvae</tissue>
    </source>
</reference>
<keyword evidence="3" id="KW-0472">Membrane</keyword>
<name>A0A0M4EE40_DROBS</name>
<keyword evidence="1" id="KW-1015">Disulfide bond</keyword>
<evidence type="ECO:0000256" key="1">
    <source>
        <dbReference type="ARBA" id="ARBA00023157"/>
    </source>
</evidence>
<feature type="domain" description="Peptidase S1" evidence="4">
    <location>
        <begin position="1"/>
        <end position="230"/>
    </location>
</feature>
<gene>
    <name evidence="5" type="ORF">Dbus_chr3Rg954</name>
</gene>
<dbReference type="PROSITE" id="PS00134">
    <property type="entry name" value="TRYPSIN_HIS"/>
    <property type="match status" value="1"/>
</dbReference>
<dbReference type="Gene3D" id="2.40.10.10">
    <property type="entry name" value="Trypsin-like serine proteases"/>
    <property type="match status" value="1"/>
</dbReference>
<dbReference type="EMBL" id="CP012526">
    <property type="protein sequence ID" value="ALC46204.1"/>
    <property type="molecule type" value="Genomic_DNA"/>
</dbReference>
<keyword evidence="2" id="KW-0720">Serine protease</keyword>
<dbReference type="PANTHER" id="PTHR24258">
    <property type="entry name" value="SERINE PROTEASE-RELATED"/>
    <property type="match status" value="1"/>
</dbReference>
<dbReference type="InterPro" id="IPR001254">
    <property type="entry name" value="Trypsin_dom"/>
</dbReference>
<dbReference type="Pfam" id="PF00089">
    <property type="entry name" value="Trypsin"/>
    <property type="match status" value="1"/>
</dbReference>
<feature type="non-terminal residue" evidence="5">
    <location>
        <position position="1"/>
    </location>
</feature>
<organism evidence="5 6">
    <name type="scientific">Drosophila busckii</name>
    <name type="common">Fruit fly</name>
    <dbReference type="NCBI Taxonomy" id="30019"/>
    <lineage>
        <taxon>Eukaryota</taxon>
        <taxon>Metazoa</taxon>
        <taxon>Ecdysozoa</taxon>
        <taxon>Arthropoda</taxon>
        <taxon>Hexapoda</taxon>
        <taxon>Insecta</taxon>
        <taxon>Pterygota</taxon>
        <taxon>Neoptera</taxon>
        <taxon>Endopterygota</taxon>
        <taxon>Diptera</taxon>
        <taxon>Brachycera</taxon>
        <taxon>Muscomorpha</taxon>
        <taxon>Ephydroidea</taxon>
        <taxon>Drosophilidae</taxon>
        <taxon>Drosophila</taxon>
    </lineage>
</organism>
<accession>A0A0M4EE40</accession>
<dbReference type="AlphaFoldDB" id="A0A0M4EE40"/>
<dbReference type="PRINTS" id="PR00722">
    <property type="entry name" value="CHYMOTRYPSIN"/>
</dbReference>
<sequence>WFCGGTLISNSLVLTAAHCLYSDMYVFTSSTLNFSIIIIFVSGAVNVVRLGELDFAIQTNNADPEDFGVQNTTEHTDFKYPELYNDIALIQLNRIVRFNAYKRPVCLPVDNGDRVDNFIATGWGDTKLAGRASTRLLKVELNNYGNACSTARDIEELPNGFNQSTQLCLGSSEHKDTCNGDSGGPVFRYNGHRPCKYYVMGITSIGIGCGEPDVPTIYTRVHFYLDWIRQ</sequence>
<dbReference type="CDD" id="cd00190">
    <property type="entry name" value="Tryp_SPc"/>
    <property type="match status" value="1"/>
</dbReference>
<dbReference type="GO" id="GO:0004252">
    <property type="term" value="F:serine-type endopeptidase activity"/>
    <property type="evidence" value="ECO:0007669"/>
    <property type="project" value="InterPro"/>
</dbReference>
<protein>
    <submittedName>
        <fullName evidence="5">CG18420</fullName>
    </submittedName>
</protein>
<keyword evidence="2" id="KW-0645">Protease</keyword>
<proteinExistence type="predicted"/>
<dbReference type="STRING" id="30019.A0A0M4EE40"/>
<dbReference type="InterPro" id="IPR001314">
    <property type="entry name" value="Peptidase_S1A"/>
</dbReference>